<organism evidence="13 14">
    <name type="scientific">Stylonychia lemnae</name>
    <name type="common">Ciliate</name>
    <dbReference type="NCBI Taxonomy" id="5949"/>
    <lineage>
        <taxon>Eukaryota</taxon>
        <taxon>Sar</taxon>
        <taxon>Alveolata</taxon>
        <taxon>Ciliophora</taxon>
        <taxon>Intramacronucleata</taxon>
        <taxon>Spirotrichea</taxon>
        <taxon>Stichotrichia</taxon>
        <taxon>Sporadotrichida</taxon>
        <taxon>Oxytrichidae</taxon>
        <taxon>Stylonychinae</taxon>
        <taxon>Stylonychia</taxon>
    </lineage>
</organism>
<dbReference type="InParanoid" id="A0A078B717"/>
<dbReference type="InterPro" id="IPR038704">
    <property type="entry name" value="YEAST_sf"/>
</dbReference>
<evidence type="ECO:0000313" key="14">
    <source>
        <dbReference type="Proteomes" id="UP000039865"/>
    </source>
</evidence>
<feature type="domain" description="RING-type" evidence="11">
    <location>
        <begin position="31"/>
        <end position="69"/>
    </location>
</feature>
<evidence type="ECO:0000256" key="9">
    <source>
        <dbReference type="PROSITE-ProRule" id="PRU00376"/>
    </source>
</evidence>
<comment type="catalytic activity">
    <reaction evidence="1">
        <text>S-ubiquitinyl-[E2 ubiquitin-conjugating enzyme]-L-cysteine + [acceptor protein]-L-lysine = [E2 ubiquitin-conjugating enzyme]-L-cysteine + N(6)-ubiquitinyl-[acceptor protein]-L-lysine.</text>
        <dbReference type="EC" id="2.3.2.27"/>
    </reaction>
</comment>
<evidence type="ECO:0000256" key="3">
    <source>
        <dbReference type="ARBA" id="ARBA00012483"/>
    </source>
</evidence>
<dbReference type="OMA" id="VRTQCNH"/>
<dbReference type="AlphaFoldDB" id="A0A078B717"/>
<dbReference type="PROSITE" id="PS51037">
    <property type="entry name" value="YEATS"/>
    <property type="match status" value="1"/>
</dbReference>
<dbReference type="SMART" id="SM00184">
    <property type="entry name" value="RING"/>
    <property type="match status" value="1"/>
</dbReference>
<dbReference type="PANTHER" id="PTHR23328">
    <property type="entry name" value="RING-TYPE DOMAIN-CONTAINING PROTEIN"/>
    <property type="match status" value="1"/>
</dbReference>
<dbReference type="GO" id="GO:0008270">
    <property type="term" value="F:zinc ion binding"/>
    <property type="evidence" value="ECO:0007669"/>
    <property type="project" value="UniProtKB-KW"/>
</dbReference>
<dbReference type="GO" id="GO:0031491">
    <property type="term" value="F:nucleosome binding"/>
    <property type="evidence" value="ECO:0007669"/>
    <property type="project" value="TreeGrafter"/>
</dbReference>
<dbReference type="Pfam" id="PF13920">
    <property type="entry name" value="zf-C3HC4_3"/>
    <property type="match status" value="1"/>
</dbReference>
<evidence type="ECO:0000256" key="1">
    <source>
        <dbReference type="ARBA" id="ARBA00000900"/>
    </source>
</evidence>
<proteinExistence type="predicted"/>
<evidence type="ECO:0000259" key="12">
    <source>
        <dbReference type="PROSITE" id="PS51037"/>
    </source>
</evidence>
<keyword evidence="8" id="KW-0863">Zinc-finger</keyword>
<keyword evidence="5" id="KW-0227">DNA damage</keyword>
<accession>A0A078B717</accession>
<dbReference type="SUPFAM" id="SSF57850">
    <property type="entry name" value="RING/U-box"/>
    <property type="match status" value="1"/>
</dbReference>
<reference evidence="13 14" key="1">
    <citation type="submission" date="2014-06" db="EMBL/GenBank/DDBJ databases">
        <authorList>
            <person name="Swart Estienne"/>
        </authorList>
    </citation>
    <scope>NUCLEOTIDE SEQUENCE [LARGE SCALE GENOMIC DNA]</scope>
    <source>
        <strain evidence="13 14">130c</strain>
    </source>
</reference>
<dbReference type="Gene3D" id="3.30.40.10">
    <property type="entry name" value="Zinc/RING finger domain, C3HC4 (zinc finger)"/>
    <property type="match status" value="1"/>
</dbReference>
<name>A0A078B717_STYLE</name>
<evidence type="ECO:0000313" key="13">
    <source>
        <dbReference type="EMBL" id="CDW89358.1"/>
    </source>
</evidence>
<evidence type="ECO:0000256" key="10">
    <source>
        <dbReference type="SAM" id="MobiDB-lite"/>
    </source>
</evidence>
<dbReference type="Proteomes" id="UP000039865">
    <property type="component" value="Unassembled WGS sequence"/>
</dbReference>
<keyword evidence="6" id="KW-0833">Ubl conjugation pathway</keyword>
<evidence type="ECO:0000256" key="5">
    <source>
        <dbReference type="ARBA" id="ARBA00022763"/>
    </source>
</evidence>
<evidence type="ECO:0000256" key="2">
    <source>
        <dbReference type="ARBA" id="ARBA00004123"/>
    </source>
</evidence>
<dbReference type="GO" id="GO:0006302">
    <property type="term" value="P:double-strand break repair"/>
    <property type="evidence" value="ECO:0007669"/>
    <property type="project" value="TreeGrafter"/>
</dbReference>
<dbReference type="InterPro" id="IPR055129">
    <property type="entry name" value="YEATS_dom"/>
</dbReference>
<feature type="compositionally biased region" description="Basic and acidic residues" evidence="10">
    <location>
        <begin position="248"/>
        <end position="259"/>
    </location>
</feature>
<dbReference type="InterPro" id="IPR051657">
    <property type="entry name" value="RNF168/RNF169_E3_ubiq-ligase"/>
</dbReference>
<dbReference type="EC" id="2.3.2.27" evidence="3"/>
<dbReference type="GO" id="GO:0061630">
    <property type="term" value="F:ubiquitin protein ligase activity"/>
    <property type="evidence" value="ECO:0007669"/>
    <property type="project" value="UniProtKB-EC"/>
</dbReference>
<keyword evidence="8" id="KW-0862">Zinc</keyword>
<dbReference type="PANTHER" id="PTHR23328:SF0">
    <property type="entry name" value="RING-TYPE DOMAIN-CONTAINING PROTEIN"/>
    <property type="match status" value="1"/>
</dbReference>
<keyword evidence="14" id="KW-1185">Reference proteome</keyword>
<dbReference type="GO" id="GO:0035861">
    <property type="term" value="C:site of double-strand break"/>
    <property type="evidence" value="ECO:0007669"/>
    <property type="project" value="TreeGrafter"/>
</dbReference>
<keyword evidence="7 9" id="KW-0539">Nucleus</keyword>
<dbReference type="Gene3D" id="2.60.40.1970">
    <property type="entry name" value="YEATS domain"/>
    <property type="match status" value="1"/>
</dbReference>
<feature type="region of interest" description="Disordered" evidence="10">
    <location>
        <begin position="238"/>
        <end position="259"/>
    </location>
</feature>
<dbReference type="InterPro" id="IPR001841">
    <property type="entry name" value="Znf_RING"/>
</dbReference>
<evidence type="ECO:0000256" key="6">
    <source>
        <dbReference type="ARBA" id="ARBA00022786"/>
    </source>
</evidence>
<feature type="domain" description="YEATS" evidence="12">
    <location>
        <begin position="108"/>
        <end position="259"/>
    </location>
</feature>
<evidence type="ECO:0000256" key="8">
    <source>
        <dbReference type="PROSITE-ProRule" id="PRU00175"/>
    </source>
</evidence>
<evidence type="ECO:0000256" key="7">
    <source>
        <dbReference type="ARBA" id="ARBA00023242"/>
    </source>
</evidence>
<dbReference type="InterPro" id="IPR013083">
    <property type="entry name" value="Znf_RING/FYVE/PHD"/>
</dbReference>
<dbReference type="GO" id="GO:0005634">
    <property type="term" value="C:nucleus"/>
    <property type="evidence" value="ECO:0007669"/>
    <property type="project" value="UniProtKB-SubCell"/>
</dbReference>
<evidence type="ECO:0000259" key="11">
    <source>
        <dbReference type="PROSITE" id="PS50089"/>
    </source>
</evidence>
<keyword evidence="8" id="KW-0479">Metal-binding</keyword>
<comment type="subcellular location">
    <subcellularLocation>
        <location evidence="2 9">Nucleus</location>
    </subcellularLocation>
</comment>
<dbReference type="OrthoDB" id="654191at2759"/>
<evidence type="ECO:0000256" key="4">
    <source>
        <dbReference type="ARBA" id="ARBA00022679"/>
    </source>
</evidence>
<dbReference type="EMBL" id="CCKQ01017462">
    <property type="protein sequence ID" value="CDW89358.1"/>
    <property type="molecule type" value="Genomic_DNA"/>
</dbReference>
<keyword evidence="4" id="KW-0808">Transferase</keyword>
<dbReference type="PROSITE" id="PS50089">
    <property type="entry name" value="ZF_RING_2"/>
    <property type="match status" value="1"/>
</dbReference>
<gene>
    <name evidence="13" type="primary">Contig16871.g17972</name>
    <name evidence="13" type="ORF">STYLEM_18490</name>
</gene>
<sequence length="259" mass="29659">MEKKSQTQKAKGTTTSTVTKTEKKGKADFECPVCLEIIAEPVMTPCKHLFCLSCQKQLIQVNATCPMCRRQFDEQFVPKVDLETQQQIEQLFPADFAERKSQLISAGLWRGNKVAIKFSFGNLHEEVKNPKPANSDNTKVNCHRWIMYVALSNEQDKEKVGRFIQSVTYHLHPTFKPSVIKVSEPPFLISRIGWGYFEIHMEIVFKKWTGIAKMELDHMLCFDGKGKQEAFIIELESEEPPAGSEENQLAKRFEKSVNV</sequence>
<dbReference type="Pfam" id="PF03366">
    <property type="entry name" value="YEATS"/>
    <property type="match status" value="1"/>
</dbReference>
<protein>
    <recommendedName>
        <fullName evidence="3">RING-type E3 ubiquitin transferase</fullName>
        <ecNumber evidence="3">2.3.2.27</ecNumber>
    </recommendedName>
</protein>